<dbReference type="InParanoid" id="A0A2P5IA46"/>
<dbReference type="AlphaFoldDB" id="A0A2P5IA46"/>
<feature type="region of interest" description="Disordered" evidence="2">
    <location>
        <begin position="266"/>
        <end position="292"/>
    </location>
</feature>
<evidence type="ECO:0000256" key="1">
    <source>
        <dbReference type="SAM" id="Coils"/>
    </source>
</evidence>
<proteinExistence type="predicted"/>
<accession>A0A2P5IA46</accession>
<dbReference type="STRING" id="158607.A0A2P5IA46"/>
<gene>
    <name evidence="3" type="ORF">DHEL01_v202226</name>
</gene>
<name>A0A2P5IA46_DIAHE</name>
<sequence>MEDNEPSRWLPRLPQLPRRLTLSVGTVTPSQTQDSPDKAPLSSYKSSCRSSSLPSTSHLHVQQGQPTAVHPGLAGPSPNHPALQKRVEYGSGSSSSDACSSTSYESSTSTSGSHLHIGVPSMPAFPPKLGRSTQYHSEDENKSILDKQRFDTLEARWRKLETKRDETREMREDIFRLRRKTQRRRLRKDSADNVFMTFLRPMFVSSKGANLLTTSHNRLRELFECMQKARDKCQEVETTLESMEEELGYAEDELNYQAKSLIDELRPDAKITTNGKPPEPTNRRSSPPIPTSLLGIGAEGPENFHPLYKKFISEVGYLQLAEEHHQDLLLRKESIEREQDHLKLAQDYGQTTDGRIETQDLKFLRDFGLQMRENVLEMEKLHVKVERLRQVCQNRGVFPKHAPLHEAYKFERDLADDVSLNSDPFEGRDSGPLVNSRFAVLLYSPNHLMEDPPTTARAALKRAVSLKDGDDLYPFKQEMFASAAKEYLIEHLIHDAKESDKTDFINRWLLHRLRTSAGEVELLYSLFVSSSSLTILDFKKWQQDVLFYWTRDEQAQLPPERFMGPVTSEYTEGPSVSVDSSAKSSLQSEPP</sequence>
<comment type="caution">
    <text evidence="3">The sequence shown here is derived from an EMBL/GenBank/DDBJ whole genome shotgun (WGS) entry which is preliminary data.</text>
</comment>
<evidence type="ECO:0000313" key="3">
    <source>
        <dbReference type="EMBL" id="POS79378.1"/>
    </source>
</evidence>
<feature type="coiled-coil region" evidence="1">
    <location>
        <begin position="226"/>
        <end position="253"/>
    </location>
</feature>
<dbReference type="OrthoDB" id="3553547at2759"/>
<keyword evidence="1" id="KW-0175">Coiled coil</keyword>
<organism evidence="3 4">
    <name type="scientific">Diaporthe helianthi</name>
    <dbReference type="NCBI Taxonomy" id="158607"/>
    <lineage>
        <taxon>Eukaryota</taxon>
        <taxon>Fungi</taxon>
        <taxon>Dikarya</taxon>
        <taxon>Ascomycota</taxon>
        <taxon>Pezizomycotina</taxon>
        <taxon>Sordariomycetes</taxon>
        <taxon>Sordariomycetidae</taxon>
        <taxon>Diaporthales</taxon>
        <taxon>Diaporthaceae</taxon>
        <taxon>Diaporthe</taxon>
    </lineage>
</organism>
<dbReference type="Proteomes" id="UP000094444">
    <property type="component" value="Unassembled WGS sequence"/>
</dbReference>
<feature type="compositionally biased region" description="Low complexity" evidence="2">
    <location>
        <begin position="42"/>
        <end position="57"/>
    </location>
</feature>
<keyword evidence="4" id="KW-1185">Reference proteome</keyword>
<feature type="compositionally biased region" description="Low complexity" evidence="2">
    <location>
        <begin position="7"/>
        <end position="20"/>
    </location>
</feature>
<protein>
    <submittedName>
        <fullName evidence="3">Uncharacterized protein</fullName>
    </submittedName>
</protein>
<feature type="compositionally biased region" description="Low complexity" evidence="2">
    <location>
        <begin position="575"/>
        <end position="591"/>
    </location>
</feature>
<feature type="region of interest" description="Disordered" evidence="2">
    <location>
        <begin position="1"/>
        <end position="143"/>
    </location>
</feature>
<reference evidence="3" key="1">
    <citation type="submission" date="2017-09" db="EMBL/GenBank/DDBJ databases">
        <title>Polyketide synthases of a Diaporthe helianthi virulent isolate.</title>
        <authorList>
            <person name="Baroncelli R."/>
        </authorList>
    </citation>
    <scope>NUCLEOTIDE SEQUENCE [LARGE SCALE GENOMIC DNA]</scope>
    <source>
        <strain evidence="3">7/96</strain>
    </source>
</reference>
<feature type="region of interest" description="Disordered" evidence="2">
    <location>
        <begin position="559"/>
        <end position="591"/>
    </location>
</feature>
<evidence type="ECO:0000256" key="2">
    <source>
        <dbReference type="SAM" id="MobiDB-lite"/>
    </source>
</evidence>
<evidence type="ECO:0000313" key="4">
    <source>
        <dbReference type="Proteomes" id="UP000094444"/>
    </source>
</evidence>
<dbReference type="EMBL" id="MAVT02000118">
    <property type="protein sequence ID" value="POS79378.1"/>
    <property type="molecule type" value="Genomic_DNA"/>
</dbReference>
<feature type="compositionally biased region" description="Low complexity" evidence="2">
    <location>
        <begin position="90"/>
        <end position="113"/>
    </location>
</feature>
<feature type="compositionally biased region" description="Polar residues" evidence="2">
    <location>
        <begin position="23"/>
        <end position="34"/>
    </location>
</feature>